<dbReference type="PANTHER" id="PTHR46665:SF6">
    <property type="entry name" value="TRANSCRIPTION FACTOR BHLH92"/>
    <property type="match status" value="1"/>
</dbReference>
<dbReference type="SUPFAM" id="SSF47459">
    <property type="entry name" value="HLH, helix-loop-helix DNA-binding domain"/>
    <property type="match status" value="1"/>
</dbReference>
<reference evidence="6 7" key="1">
    <citation type="submission" date="2023-10" db="EMBL/GenBank/DDBJ databases">
        <title>Chromosome-scale genome assembly provides insights into flower coloration mechanisms of Canna indica.</title>
        <authorList>
            <person name="Li C."/>
        </authorList>
    </citation>
    <scope>NUCLEOTIDE SEQUENCE [LARGE SCALE GENOMIC DNA]</scope>
    <source>
        <tissue evidence="6">Flower</tissue>
    </source>
</reference>
<dbReference type="Gene3D" id="4.10.280.10">
    <property type="entry name" value="Helix-loop-helix DNA-binding domain"/>
    <property type="match status" value="1"/>
</dbReference>
<dbReference type="InterPro" id="IPR011598">
    <property type="entry name" value="bHLH_dom"/>
</dbReference>
<name>A0AAQ3L1M3_9LILI</name>
<evidence type="ECO:0000259" key="5">
    <source>
        <dbReference type="PROSITE" id="PS50888"/>
    </source>
</evidence>
<dbReference type="InterPro" id="IPR036638">
    <property type="entry name" value="HLH_DNA-bd_sf"/>
</dbReference>
<dbReference type="SMART" id="SM00353">
    <property type="entry name" value="HLH"/>
    <property type="match status" value="1"/>
</dbReference>
<feature type="domain" description="BHLH" evidence="5">
    <location>
        <begin position="116"/>
        <end position="165"/>
    </location>
</feature>
<evidence type="ECO:0000313" key="6">
    <source>
        <dbReference type="EMBL" id="WOL15257.1"/>
    </source>
</evidence>
<dbReference type="EMBL" id="CP136896">
    <property type="protein sequence ID" value="WOL15257.1"/>
    <property type="molecule type" value="Genomic_DNA"/>
</dbReference>
<evidence type="ECO:0000313" key="7">
    <source>
        <dbReference type="Proteomes" id="UP001327560"/>
    </source>
</evidence>
<proteinExistence type="inferred from homology"/>
<accession>A0AAQ3L1M3</accession>
<protein>
    <recommendedName>
        <fullName evidence="5">BHLH domain-containing protein</fullName>
    </recommendedName>
</protein>
<dbReference type="Pfam" id="PF00010">
    <property type="entry name" value="HLH"/>
    <property type="match status" value="1"/>
</dbReference>
<dbReference type="PROSITE" id="PS50888">
    <property type="entry name" value="BHLH"/>
    <property type="match status" value="1"/>
</dbReference>
<gene>
    <name evidence="6" type="ORF">Cni_G24038</name>
</gene>
<evidence type="ECO:0000256" key="3">
    <source>
        <dbReference type="ARBA" id="ARBA00023163"/>
    </source>
</evidence>
<dbReference type="GO" id="GO:0046983">
    <property type="term" value="F:protein dimerization activity"/>
    <property type="evidence" value="ECO:0007669"/>
    <property type="project" value="InterPro"/>
</dbReference>
<dbReference type="PANTHER" id="PTHR46665">
    <property type="entry name" value="TRANSCRIPTION FACTOR BHLH041-RELATED-RELATED"/>
    <property type="match status" value="1"/>
</dbReference>
<organism evidence="6 7">
    <name type="scientific">Canna indica</name>
    <name type="common">Indian-shot</name>
    <dbReference type="NCBI Taxonomy" id="4628"/>
    <lineage>
        <taxon>Eukaryota</taxon>
        <taxon>Viridiplantae</taxon>
        <taxon>Streptophyta</taxon>
        <taxon>Embryophyta</taxon>
        <taxon>Tracheophyta</taxon>
        <taxon>Spermatophyta</taxon>
        <taxon>Magnoliopsida</taxon>
        <taxon>Liliopsida</taxon>
        <taxon>Zingiberales</taxon>
        <taxon>Cannaceae</taxon>
        <taxon>Canna</taxon>
    </lineage>
</organism>
<evidence type="ECO:0000256" key="1">
    <source>
        <dbReference type="ARBA" id="ARBA00005510"/>
    </source>
</evidence>
<sequence length="264" mass="29790">MDDDDDDNKPFFHEEEEPHHNIFSWAFSLPPSHSPFGLLEPLPVPPRPPPPPQLPSSSAFVEYRASTGVDEYRRNAGVSGGYLNIHRRLIRFWRIMRMSARRASPDEGAATTTTTSRGFQHMMRERQRRERLSQSYAELHSMLSSRSKGDKISIVQSAGEYLKELQEAREELWRRNRELELMIHGNAPEAEAAALKVQVENCASSSSFDSAIAALECLKRMELEATAVRVEFAGRSSSVEVVFATEVAKETVKREMEASLAAVE</sequence>
<keyword evidence="2" id="KW-0805">Transcription regulation</keyword>
<feature type="compositionally biased region" description="Pro residues" evidence="4">
    <location>
        <begin position="42"/>
        <end position="54"/>
    </location>
</feature>
<feature type="region of interest" description="Disordered" evidence="4">
    <location>
        <begin position="104"/>
        <end position="123"/>
    </location>
</feature>
<feature type="region of interest" description="Disordered" evidence="4">
    <location>
        <begin position="36"/>
        <end position="56"/>
    </location>
</feature>
<dbReference type="AlphaFoldDB" id="A0AAQ3L1M3"/>
<evidence type="ECO:0000256" key="4">
    <source>
        <dbReference type="SAM" id="MobiDB-lite"/>
    </source>
</evidence>
<dbReference type="Proteomes" id="UP001327560">
    <property type="component" value="Chromosome 7"/>
</dbReference>
<keyword evidence="7" id="KW-1185">Reference proteome</keyword>
<comment type="similarity">
    <text evidence="1">Belongs to the bHLH protein family.</text>
</comment>
<keyword evidence="3" id="KW-0804">Transcription</keyword>
<evidence type="ECO:0000256" key="2">
    <source>
        <dbReference type="ARBA" id="ARBA00023015"/>
    </source>
</evidence>
<dbReference type="InterPro" id="IPR044658">
    <property type="entry name" value="bHLH92/bHLH041-like"/>
</dbReference>